<dbReference type="FunFam" id="1.50.10.10:FF:000073">
    <property type="entry name" value="Glycogen debranching enzyme, hypothetical (TreX-like)"/>
    <property type="match status" value="1"/>
</dbReference>
<name>A0A1U9NLY0_9BACT</name>
<dbReference type="RefSeq" id="WP_146661738.1">
    <property type="nucleotide sequence ID" value="NZ_CP019791.1"/>
</dbReference>
<dbReference type="NCBIfam" id="TIGR01561">
    <property type="entry name" value="gde_arch"/>
    <property type="match status" value="1"/>
</dbReference>
<dbReference type="GO" id="GO:0004134">
    <property type="term" value="F:4-alpha-glucanotransferase activity"/>
    <property type="evidence" value="ECO:0007669"/>
    <property type="project" value="InterPro"/>
</dbReference>
<dbReference type="STRING" id="1936003.STSP2_01758"/>
<dbReference type="InterPro" id="IPR012341">
    <property type="entry name" value="6hp_glycosidase-like_sf"/>
</dbReference>
<dbReference type="KEGG" id="alus:STSP2_01758"/>
<gene>
    <name evidence="3" type="ORF">STSP2_01758</name>
</gene>
<dbReference type="PANTHER" id="PTHR10569:SF2">
    <property type="entry name" value="GLYCOGEN DEBRANCHING ENZYME"/>
    <property type="match status" value="1"/>
</dbReference>
<dbReference type="SUPFAM" id="SSF48208">
    <property type="entry name" value="Six-hairpin glycosidases"/>
    <property type="match status" value="1"/>
</dbReference>
<dbReference type="AlphaFoldDB" id="A0A1U9NLY0"/>
<keyword evidence="4" id="KW-1185">Reference proteome</keyword>
<dbReference type="Pfam" id="PF06202">
    <property type="entry name" value="GDE_C"/>
    <property type="match status" value="1"/>
</dbReference>
<proteinExistence type="predicted"/>
<evidence type="ECO:0000259" key="2">
    <source>
        <dbReference type="Pfam" id="PF12439"/>
    </source>
</evidence>
<dbReference type="InterPro" id="IPR008928">
    <property type="entry name" value="6-hairpin_glycosidase_sf"/>
</dbReference>
<dbReference type="InterPro" id="IPR006451">
    <property type="entry name" value="Glycogen_debranch_arc"/>
</dbReference>
<dbReference type="EMBL" id="CP019791">
    <property type="protein sequence ID" value="AQT68590.1"/>
    <property type="molecule type" value="Genomic_DNA"/>
</dbReference>
<dbReference type="InterPro" id="IPR010401">
    <property type="entry name" value="AGL/Gdb1"/>
</dbReference>
<protein>
    <submittedName>
        <fullName evidence="3">Putative glycogen debranching enzyme, archaeal type</fullName>
    </submittedName>
</protein>
<feature type="domain" description="Glycogen debranching enzyme bacterial and archaeal type N-terminal" evidence="2">
    <location>
        <begin position="28"/>
        <end position="240"/>
    </location>
</feature>
<organism evidence="3 4">
    <name type="scientific">Anaerohalosphaera lusitana</name>
    <dbReference type="NCBI Taxonomy" id="1936003"/>
    <lineage>
        <taxon>Bacteria</taxon>
        <taxon>Pseudomonadati</taxon>
        <taxon>Planctomycetota</taxon>
        <taxon>Phycisphaerae</taxon>
        <taxon>Sedimentisphaerales</taxon>
        <taxon>Anaerohalosphaeraceae</taxon>
        <taxon>Anaerohalosphaera</taxon>
    </lineage>
</organism>
<evidence type="ECO:0000313" key="4">
    <source>
        <dbReference type="Proteomes" id="UP000189674"/>
    </source>
</evidence>
<dbReference type="Proteomes" id="UP000189674">
    <property type="component" value="Chromosome"/>
</dbReference>
<sequence length="674" mass="76194">MLTLKHAVAGKSQETPIWGESISELLEREWLLTNSRGGFSSGTLAGCNTRRYHALLTGTLTPPANRIVSLSNCLETIRFDGREHILSTFEFDGAITPRGHNNLTHIERDTGIHFVFDLDGKTVKRSIYLNPDMDQVAIVYDLSQLEQPAEFELRPLIALRDFHAVLREGAQFQTHWANSHLVIRDASGMTGNLVLSCENMQFDESQQWWYNFLYRKDRERGQEYLEDLWSPGVYSCTQEKPGKIVFWASLSKDPIVADNFVQPELEGVLDALSIKQHDILSDEAERDQTLAELHLAADQFVVERLVNDKPSITLLAGYPWFLDWGRDAFIALPGLLLSTERLDDAKNVLETFAHAVSEGMVPNRFDDYGGEPHYNSIDASLWFVNACFEYLRATNDRDFFASVLLDAVLEIVEGYRNGTRFGIHSDEDALLCGGDEKTQLTWMDAKCGGIAFTPRYGKAVEVNALWYNALCSLAEFFRDSNQERGEFFGNLAETAGENFESVFWNESLNCLNDCILPDGKTDASLRPNQIYAVSLFFSPLDTEKQKAVVNAVERELWTPYGLRTLAPEDSRYKGTYEGDQMQRDCAYHQGTVWPHLIGPFLEAYLKVNDFSKESVETAGKYLQPLMDHFNGSGCIGSISEIFDGDEPHAPRGCFAQGWAVAEVLRLYKIIRRHS</sequence>
<dbReference type="OrthoDB" id="9761875at2"/>
<accession>A0A1U9NLY0</accession>
<feature type="domain" description="Glycogen debranching enzyme C-terminal" evidence="1">
    <location>
        <begin position="296"/>
        <end position="665"/>
    </location>
</feature>
<evidence type="ECO:0000259" key="1">
    <source>
        <dbReference type="Pfam" id="PF06202"/>
    </source>
</evidence>
<dbReference type="GO" id="GO:0005980">
    <property type="term" value="P:glycogen catabolic process"/>
    <property type="evidence" value="ECO:0007669"/>
    <property type="project" value="InterPro"/>
</dbReference>
<reference evidence="4" key="1">
    <citation type="submission" date="2017-02" db="EMBL/GenBank/DDBJ databases">
        <title>Comparative genomics and description of representatives of a novel lineage of planctomycetes thriving in anoxic sediments.</title>
        <authorList>
            <person name="Spring S."/>
            <person name="Bunk B."/>
            <person name="Sproer C."/>
        </authorList>
    </citation>
    <scope>NUCLEOTIDE SEQUENCE [LARGE SCALE GENOMIC DNA]</scope>
    <source>
        <strain evidence="4">ST-NAGAB-D1</strain>
    </source>
</reference>
<evidence type="ECO:0000313" key="3">
    <source>
        <dbReference type="EMBL" id="AQT68590.1"/>
    </source>
</evidence>
<dbReference type="Gene3D" id="1.50.10.10">
    <property type="match status" value="1"/>
</dbReference>
<dbReference type="PANTHER" id="PTHR10569">
    <property type="entry name" value="GLYCOGEN DEBRANCHING ENZYME"/>
    <property type="match status" value="1"/>
</dbReference>
<dbReference type="InterPro" id="IPR024742">
    <property type="entry name" value="Glycogen_debranch_N"/>
</dbReference>
<dbReference type="GO" id="GO:0004135">
    <property type="term" value="F:amylo-alpha-1,6-glucosidase activity"/>
    <property type="evidence" value="ECO:0007669"/>
    <property type="project" value="InterPro"/>
</dbReference>
<dbReference type="InterPro" id="IPR032790">
    <property type="entry name" value="GDE_C"/>
</dbReference>
<dbReference type="Pfam" id="PF12439">
    <property type="entry name" value="GDE_N"/>
    <property type="match status" value="1"/>
</dbReference>